<dbReference type="AlphaFoldDB" id="A0A8I6S1Z0"/>
<feature type="chain" id="PRO_5035242862" evidence="2">
    <location>
        <begin position="21"/>
        <end position="295"/>
    </location>
</feature>
<protein>
    <submittedName>
        <fullName evidence="3">Uncharacterized protein</fullName>
    </submittedName>
</protein>
<feature type="signal peptide" evidence="2">
    <location>
        <begin position="1"/>
        <end position="20"/>
    </location>
</feature>
<sequence length="295" mass="33823">MENVFCKKFLFVFFLSIAFGRCCEEWQIDSEALDIKSIFFKSSTLVTKNEKFSWSWLVPGKAIWKTSLFRAFDTGILAGGFVLNQLSKPGSDLITLNWRQTNGKITWVIRGNPEFSLLAWKLNMSNGLHWGFSPAGVDKWQFNFGDFIIPSILTQTPSTENLTLYNSINLEGRFKRSEDFDQPPTVEEEMPDQNQIKNCTFKKHWFNKIVDFFFSEGNEARGEKPGIFTQVGKWMRKIACRINGPCEGETPTPDFPTSSEMPHEQFPPSPTQPDEILPDEATENILDEMKQSNDV</sequence>
<reference evidence="3" key="1">
    <citation type="submission" date="2022-01" db="UniProtKB">
        <authorList>
            <consortium name="EnsemblMetazoa"/>
        </authorList>
    </citation>
    <scope>IDENTIFICATION</scope>
</reference>
<keyword evidence="4" id="KW-1185">Reference proteome</keyword>
<proteinExistence type="predicted"/>
<evidence type="ECO:0000313" key="4">
    <source>
        <dbReference type="Proteomes" id="UP000494040"/>
    </source>
</evidence>
<organism evidence="3 4">
    <name type="scientific">Cimex lectularius</name>
    <name type="common">Bed bug</name>
    <name type="synonym">Acanthia lectularia</name>
    <dbReference type="NCBI Taxonomy" id="79782"/>
    <lineage>
        <taxon>Eukaryota</taxon>
        <taxon>Metazoa</taxon>
        <taxon>Ecdysozoa</taxon>
        <taxon>Arthropoda</taxon>
        <taxon>Hexapoda</taxon>
        <taxon>Insecta</taxon>
        <taxon>Pterygota</taxon>
        <taxon>Neoptera</taxon>
        <taxon>Paraneoptera</taxon>
        <taxon>Hemiptera</taxon>
        <taxon>Heteroptera</taxon>
        <taxon>Panheteroptera</taxon>
        <taxon>Cimicomorpha</taxon>
        <taxon>Cimicidae</taxon>
        <taxon>Cimex</taxon>
    </lineage>
</organism>
<dbReference type="EnsemblMetazoa" id="XM_014396453.2">
    <property type="protein sequence ID" value="XP_014251939.1"/>
    <property type="gene ID" value="LOC106668045"/>
</dbReference>
<dbReference type="RefSeq" id="XP_014251939.1">
    <property type="nucleotide sequence ID" value="XM_014396453.2"/>
</dbReference>
<dbReference type="OrthoDB" id="6605097at2759"/>
<accession>A0A8I6S1Z0</accession>
<dbReference type="Proteomes" id="UP000494040">
    <property type="component" value="Unassembled WGS sequence"/>
</dbReference>
<name>A0A8I6S1Z0_CIMLE</name>
<evidence type="ECO:0000256" key="1">
    <source>
        <dbReference type="SAM" id="MobiDB-lite"/>
    </source>
</evidence>
<dbReference type="GeneID" id="106668045"/>
<keyword evidence="2" id="KW-0732">Signal</keyword>
<evidence type="ECO:0000313" key="3">
    <source>
        <dbReference type="EnsemblMetazoa" id="XP_014251939.1"/>
    </source>
</evidence>
<feature type="region of interest" description="Disordered" evidence="1">
    <location>
        <begin position="245"/>
        <end position="281"/>
    </location>
</feature>
<dbReference type="KEGG" id="clec:106668045"/>
<evidence type="ECO:0000256" key="2">
    <source>
        <dbReference type="SAM" id="SignalP"/>
    </source>
</evidence>